<dbReference type="SUPFAM" id="SSF55277">
    <property type="entry name" value="GYF domain"/>
    <property type="match status" value="1"/>
</dbReference>
<dbReference type="PANTHER" id="PTHR46851:SF11">
    <property type="entry name" value="GYF DOMAIN-CONTAINING PROTEIN"/>
    <property type="match status" value="1"/>
</dbReference>
<dbReference type="Proteomes" id="UP000594263">
    <property type="component" value="Unplaced"/>
</dbReference>
<sequence>MHNISITKSAEIPAESLNSVSFPNNKSAIPNPNLSVAVEDEYGSVDYPAESPKIFTPLSKLDSKLSRPFPYLTVEVKALAVENAESVAENPKKEMTVSKRNEKIGAPEVIELSDDDDGEATSRLFCDQPERPLREYLDPQGAVQGPTSLLTMKHWADADYFPSGFLVWKAGSPQIKFALAEVLRQSFLNHHC</sequence>
<dbReference type="Pfam" id="PF02213">
    <property type="entry name" value="GYF"/>
    <property type="match status" value="1"/>
</dbReference>
<dbReference type="InterPro" id="IPR045894">
    <property type="entry name" value="At5g08430-like"/>
</dbReference>
<evidence type="ECO:0000313" key="3">
    <source>
        <dbReference type="Proteomes" id="UP000594263"/>
    </source>
</evidence>
<organism evidence="2 3">
    <name type="scientific">Kalanchoe fedtschenkoi</name>
    <name type="common">Lavender scallops</name>
    <name type="synonym">South American air plant</name>
    <dbReference type="NCBI Taxonomy" id="63787"/>
    <lineage>
        <taxon>Eukaryota</taxon>
        <taxon>Viridiplantae</taxon>
        <taxon>Streptophyta</taxon>
        <taxon>Embryophyta</taxon>
        <taxon>Tracheophyta</taxon>
        <taxon>Spermatophyta</taxon>
        <taxon>Magnoliopsida</taxon>
        <taxon>eudicotyledons</taxon>
        <taxon>Gunneridae</taxon>
        <taxon>Pentapetalae</taxon>
        <taxon>Saxifragales</taxon>
        <taxon>Crassulaceae</taxon>
        <taxon>Kalanchoe</taxon>
    </lineage>
</organism>
<accession>A0A7N0VI15</accession>
<dbReference type="Gene3D" id="3.30.1490.40">
    <property type="match status" value="1"/>
</dbReference>
<evidence type="ECO:0000313" key="2">
    <source>
        <dbReference type="EnsemblPlants" id="Kaladp0809s0041.1.v1.1.CDS.1"/>
    </source>
</evidence>
<dbReference type="SMART" id="SM00444">
    <property type="entry name" value="GYF"/>
    <property type="match status" value="1"/>
</dbReference>
<dbReference type="Gramene" id="Kaladp0809s0041.1.v1.1">
    <property type="protein sequence ID" value="Kaladp0809s0041.1.v1.1.CDS.1"/>
    <property type="gene ID" value="Kaladp0809s0041.v1.1"/>
</dbReference>
<dbReference type="PROSITE" id="PS50829">
    <property type="entry name" value="GYF"/>
    <property type="match status" value="1"/>
</dbReference>
<reference evidence="2" key="1">
    <citation type="submission" date="2021-01" db="UniProtKB">
        <authorList>
            <consortium name="EnsemblPlants"/>
        </authorList>
    </citation>
    <scope>IDENTIFICATION</scope>
</reference>
<dbReference type="AlphaFoldDB" id="A0A7N0VI15"/>
<dbReference type="InterPro" id="IPR035445">
    <property type="entry name" value="GYF-like_dom_sf"/>
</dbReference>
<dbReference type="InterPro" id="IPR003169">
    <property type="entry name" value="GYF"/>
</dbReference>
<dbReference type="PANTHER" id="PTHR46851">
    <property type="entry name" value="OS01G0884500 PROTEIN"/>
    <property type="match status" value="1"/>
</dbReference>
<evidence type="ECO:0000259" key="1">
    <source>
        <dbReference type="PROSITE" id="PS50829"/>
    </source>
</evidence>
<dbReference type="EnsemblPlants" id="Kaladp0809s0041.1.v1.1">
    <property type="protein sequence ID" value="Kaladp0809s0041.1.v1.1.CDS.1"/>
    <property type="gene ID" value="Kaladp0809s0041.v1.1"/>
</dbReference>
<name>A0A7N0VI15_KALFE</name>
<protein>
    <recommendedName>
        <fullName evidence="1">GYF domain-containing protein</fullName>
    </recommendedName>
</protein>
<keyword evidence="3" id="KW-1185">Reference proteome</keyword>
<proteinExistence type="predicted"/>
<feature type="domain" description="GYF" evidence="1">
    <location>
        <begin position="131"/>
        <end position="188"/>
    </location>
</feature>